<accession>A0A0P9FFP6</accession>
<feature type="non-terminal residue" evidence="1">
    <location>
        <position position="1"/>
    </location>
</feature>
<reference evidence="1 2" key="1">
    <citation type="submission" date="2015-09" db="EMBL/GenBank/DDBJ databases">
        <title>Draft genome sequence of Kouleothrix aurantiaca JCM 19913.</title>
        <authorList>
            <person name="Hemp J."/>
        </authorList>
    </citation>
    <scope>NUCLEOTIDE SEQUENCE [LARGE SCALE GENOMIC DNA]</scope>
    <source>
        <strain evidence="1 2">COM-B</strain>
    </source>
</reference>
<name>A0A0P9FFP6_9CHLR</name>
<dbReference type="AlphaFoldDB" id="A0A0P9FFP6"/>
<evidence type="ECO:0000313" key="2">
    <source>
        <dbReference type="Proteomes" id="UP000050509"/>
    </source>
</evidence>
<organism evidence="1 2">
    <name type="scientific">Kouleothrix aurantiaca</name>
    <dbReference type="NCBI Taxonomy" id="186479"/>
    <lineage>
        <taxon>Bacteria</taxon>
        <taxon>Bacillati</taxon>
        <taxon>Chloroflexota</taxon>
        <taxon>Chloroflexia</taxon>
        <taxon>Chloroflexales</taxon>
        <taxon>Roseiflexineae</taxon>
        <taxon>Roseiflexaceae</taxon>
        <taxon>Kouleothrix</taxon>
    </lineage>
</organism>
<comment type="caution">
    <text evidence="1">The sequence shown here is derived from an EMBL/GenBank/DDBJ whole genome shotgun (WGS) entry which is preliminary data.</text>
</comment>
<keyword evidence="2" id="KW-1185">Reference proteome</keyword>
<dbReference type="Proteomes" id="UP000050509">
    <property type="component" value="Unassembled WGS sequence"/>
</dbReference>
<sequence>MAERYQAAWEWFHEGGAGYAWGWRLRTMFHIKHFAEHPALGRIPRPRHDEVWLSELPELIIEQLVVERLGLQYHRRKVAAVVAALLARRQLAERARNSAAAFAAIPIEAFEQKELL</sequence>
<gene>
    <name evidence="1" type="ORF">SE17_18575</name>
</gene>
<evidence type="ECO:0000313" key="1">
    <source>
        <dbReference type="EMBL" id="KPV51903.1"/>
    </source>
</evidence>
<protein>
    <submittedName>
        <fullName evidence="1">Uncharacterized protein</fullName>
    </submittedName>
</protein>
<dbReference type="EMBL" id="LJCR01000730">
    <property type="protein sequence ID" value="KPV51903.1"/>
    <property type="molecule type" value="Genomic_DNA"/>
</dbReference>
<proteinExistence type="predicted"/>